<dbReference type="AlphaFoldDB" id="A0A542DMK4"/>
<dbReference type="RefSeq" id="WP_141999915.1">
    <property type="nucleotide sequence ID" value="NZ_VFML01000001.1"/>
</dbReference>
<dbReference type="InterPro" id="IPR013494">
    <property type="entry name" value="CHP02678"/>
</dbReference>
<dbReference type="Pfam" id="PF09661">
    <property type="entry name" value="DUF2398"/>
    <property type="match status" value="1"/>
</dbReference>
<evidence type="ECO:0000313" key="1">
    <source>
        <dbReference type="EMBL" id="TQJ04204.1"/>
    </source>
</evidence>
<dbReference type="OrthoDB" id="188354at2"/>
<dbReference type="EMBL" id="VFML01000001">
    <property type="protein sequence ID" value="TQJ04204.1"/>
    <property type="molecule type" value="Genomic_DNA"/>
</dbReference>
<accession>A0A542DMK4</accession>
<sequence>MSNLANQLVIAERDEVARGIRLLLATPLVTEGTAPEAFEVIRKRQVPITKWFDYYCGWTLVVEPRFGYARLAKVRNRHDHTRPARRLRSGRTPFDRRRYTLLCVVAAELLAGPVTTIGFLADRVTQATAADPVVPSFDTASRAERMAYVDVLRLLESFGALTVVDGSTESFVESEQAKVLYHVDATLLMRLLAAPNGPSRLAVPAEDVGPRWNELLDGLVRQRRYGHDGNGSPTSEIQHNLWLRHSIFRRLVDDPVLYRADLTEDERGYLASPTGRQLARRAAEQAGFVFEERAEGFLLVDPAGLATDAKFPDDTSTAGVAALLLLDTLLEAPAGLAPEQLHAKAGELLRRFPRWAKTYRTTEGPAQLATDAVAVLTGFGLAEHSGGMIRALPAAARYAVGAPRTNESEGESS</sequence>
<dbReference type="NCBIfam" id="TIGR02678">
    <property type="entry name" value="TIGR02678 family protein"/>
    <property type="match status" value="1"/>
</dbReference>
<name>A0A542DMK4_AMYCI</name>
<keyword evidence="2" id="KW-1185">Reference proteome</keyword>
<protein>
    <submittedName>
        <fullName evidence="1">Uncharacterized protein (TIGR02678 family)</fullName>
    </submittedName>
</protein>
<comment type="caution">
    <text evidence="1">The sequence shown here is derived from an EMBL/GenBank/DDBJ whole genome shotgun (WGS) entry which is preliminary data.</text>
</comment>
<organism evidence="1 2">
    <name type="scientific">Amycolatopsis cihanbeyliensis</name>
    <dbReference type="NCBI Taxonomy" id="1128664"/>
    <lineage>
        <taxon>Bacteria</taxon>
        <taxon>Bacillati</taxon>
        <taxon>Actinomycetota</taxon>
        <taxon>Actinomycetes</taxon>
        <taxon>Pseudonocardiales</taxon>
        <taxon>Pseudonocardiaceae</taxon>
        <taxon>Amycolatopsis</taxon>
    </lineage>
</organism>
<proteinExistence type="predicted"/>
<reference evidence="1 2" key="1">
    <citation type="submission" date="2019-06" db="EMBL/GenBank/DDBJ databases">
        <title>Sequencing the genomes of 1000 actinobacteria strains.</title>
        <authorList>
            <person name="Klenk H.-P."/>
        </authorList>
    </citation>
    <scope>NUCLEOTIDE SEQUENCE [LARGE SCALE GENOMIC DNA]</scope>
    <source>
        <strain evidence="1 2">DSM 45679</strain>
    </source>
</reference>
<evidence type="ECO:0000313" key="2">
    <source>
        <dbReference type="Proteomes" id="UP000320876"/>
    </source>
</evidence>
<dbReference type="Proteomes" id="UP000320876">
    <property type="component" value="Unassembled WGS sequence"/>
</dbReference>
<gene>
    <name evidence="1" type="ORF">FB471_3987</name>
</gene>